<evidence type="ECO:0000256" key="1">
    <source>
        <dbReference type="SAM" id="Phobius"/>
    </source>
</evidence>
<feature type="transmembrane region" description="Helical" evidence="1">
    <location>
        <begin position="6"/>
        <end position="30"/>
    </location>
</feature>
<protein>
    <recommendedName>
        <fullName evidence="4">Prepilin-type N-terminal cleavage/methylation domain-containing protein</fullName>
    </recommendedName>
</protein>
<keyword evidence="1" id="KW-1133">Transmembrane helix</keyword>
<dbReference type="Pfam" id="PF07963">
    <property type="entry name" value="N_methyl"/>
    <property type="match status" value="1"/>
</dbReference>
<sequence length="41" mass="4609">MFKSPGFTIVELTITLVILVIMSVIAIPLYHQFMASVELKN</sequence>
<dbReference type="EMBL" id="QKWF01000017">
    <property type="protein sequence ID" value="PZM18783.1"/>
    <property type="molecule type" value="Genomic_DNA"/>
</dbReference>
<dbReference type="NCBIfam" id="TIGR02532">
    <property type="entry name" value="IV_pilin_GFxxxE"/>
    <property type="match status" value="1"/>
</dbReference>
<evidence type="ECO:0000313" key="2">
    <source>
        <dbReference type="EMBL" id="PZM18783.1"/>
    </source>
</evidence>
<dbReference type="AlphaFoldDB" id="A0A3F3MW44"/>
<comment type="caution">
    <text evidence="2">The sequence shown here is derived from an EMBL/GenBank/DDBJ whole genome shotgun (WGS) entry which is preliminary data.</text>
</comment>
<keyword evidence="1" id="KW-0812">Transmembrane</keyword>
<evidence type="ECO:0000313" key="3">
    <source>
        <dbReference type="Proteomes" id="UP000248662"/>
    </source>
</evidence>
<gene>
    <name evidence="2" type="ORF">DOL94_02385</name>
</gene>
<organism evidence="2 3">
    <name type="scientific">Acinetobacter baumannii</name>
    <dbReference type="NCBI Taxonomy" id="470"/>
    <lineage>
        <taxon>Bacteria</taxon>
        <taxon>Pseudomonadati</taxon>
        <taxon>Pseudomonadota</taxon>
        <taxon>Gammaproteobacteria</taxon>
        <taxon>Moraxellales</taxon>
        <taxon>Moraxellaceae</taxon>
        <taxon>Acinetobacter</taxon>
        <taxon>Acinetobacter calcoaceticus/baumannii complex</taxon>
    </lineage>
</organism>
<keyword evidence="1" id="KW-0472">Membrane</keyword>
<dbReference type="InterPro" id="IPR012902">
    <property type="entry name" value="N_methyl_site"/>
</dbReference>
<name>A0A3F3MW44_ACIBA</name>
<feature type="non-terminal residue" evidence="2">
    <location>
        <position position="41"/>
    </location>
</feature>
<dbReference type="InterPro" id="IPR045584">
    <property type="entry name" value="Pilin-like"/>
</dbReference>
<dbReference type="SUPFAM" id="SSF54523">
    <property type="entry name" value="Pili subunits"/>
    <property type="match status" value="1"/>
</dbReference>
<proteinExistence type="predicted"/>
<reference evidence="2 3" key="1">
    <citation type="submission" date="2018-06" db="EMBL/GenBank/DDBJ databases">
        <title>Carbapenemase-producing Acinetobacter spp. from environmental sources in an hospital from French Polynesia.</title>
        <authorList>
            <person name="Bonnin R.A."/>
            <person name="Levy M."/>
            <person name="Cuzon G."/>
            <person name="Dortet L."/>
            <person name="Naas T."/>
        </authorList>
    </citation>
    <scope>NUCLEOTIDE SEQUENCE [LARGE SCALE GENOMIC DNA]</scope>
    <source>
        <strain evidence="2 3">R10</strain>
    </source>
</reference>
<evidence type="ECO:0008006" key="4">
    <source>
        <dbReference type="Google" id="ProtNLM"/>
    </source>
</evidence>
<dbReference type="RefSeq" id="WP_146239054.1">
    <property type="nucleotide sequence ID" value="NZ_QKWF01000017.1"/>
</dbReference>
<accession>A0A3F3MW44</accession>
<dbReference type="Proteomes" id="UP000248662">
    <property type="component" value="Unassembled WGS sequence"/>
</dbReference>